<keyword evidence="4" id="KW-1185">Reference proteome</keyword>
<feature type="region of interest" description="Disordered" evidence="1">
    <location>
        <begin position="548"/>
        <end position="576"/>
    </location>
</feature>
<dbReference type="Proteomes" id="UP000315753">
    <property type="component" value="Unassembled WGS sequence"/>
</dbReference>
<sequence length="627" mass="65633">MKRVSGIIAAVVLLLGSPSMAFAKEHEISDEASAESDTLEVTVVNEVDGGLAVNSFADEFAESLPADSQSVLESAQDTPVSDVELSDDLGAQAEEHIDNAANIAVGNLNDKVSADAVAVEKEYLSAESQEKANIEADVLAAAAAGQNEAESVVKEKRKPLLSINLLGITINLLAEDAVLHLTTKNESGKTGVLSLGVADLLELGLLSGQTSPEENKASVLSVGLKTNLLGNATIDLISKKQQGQQTAGNLLGIGLEDSLLLKPITGDLRVGLVSSVTTQLENSVLTQTDLLSLGIQDSALLGNLDVGVVSGTSEVNEEGSIETLALAKVKVDSDLLGKADVGVLQTKTETNGDTTKTQSGIVLVDVPFDDGKNIHLGIGEVVKEQSPNLTKTETYLIHSKDRNNQLALGTTKTKNQPPAGQNGNGGNDGQSNNGNNDSSDKGSNNPNPGNNGSNDDSKGNNPTTGDNPESNFDEGTNNPDEMNPSKSKDGSSTDVAKIEKNDNTVGKLLNELLDNGKKMIVNGANSLLQAVERSKEVQKQVRENVKYLPTQKDIAPTNSQSNSNSSSASASNVSDGQSQVVGYISQDLLRASAEKAKLKAIEMSLADQWLKPPLDKPPIQISFFSAN</sequence>
<dbReference type="RefSeq" id="WP_141602948.1">
    <property type="nucleotide sequence ID" value="NZ_VIGD01000016.1"/>
</dbReference>
<feature type="compositionally biased region" description="Basic and acidic residues" evidence="1">
    <location>
        <begin position="486"/>
        <end position="499"/>
    </location>
</feature>
<dbReference type="AlphaFoldDB" id="A0A540UZA4"/>
<feature type="compositionally biased region" description="Low complexity" evidence="1">
    <location>
        <begin position="558"/>
        <end position="574"/>
    </location>
</feature>
<organism evidence="3 4">
    <name type="scientific">Ureibacillus terrenus</name>
    <dbReference type="NCBI Taxonomy" id="118246"/>
    <lineage>
        <taxon>Bacteria</taxon>
        <taxon>Bacillati</taxon>
        <taxon>Bacillota</taxon>
        <taxon>Bacilli</taxon>
        <taxon>Bacillales</taxon>
        <taxon>Caryophanaceae</taxon>
        <taxon>Ureibacillus</taxon>
    </lineage>
</organism>
<accession>A0A540UZA4</accession>
<feature type="compositionally biased region" description="Polar residues" evidence="1">
    <location>
        <begin position="463"/>
        <end position="480"/>
    </location>
</feature>
<feature type="chain" id="PRO_5022171236" evidence="2">
    <location>
        <begin position="24"/>
        <end position="627"/>
    </location>
</feature>
<evidence type="ECO:0000256" key="1">
    <source>
        <dbReference type="SAM" id="MobiDB-lite"/>
    </source>
</evidence>
<feature type="signal peptide" evidence="2">
    <location>
        <begin position="1"/>
        <end position="23"/>
    </location>
</feature>
<evidence type="ECO:0000256" key="2">
    <source>
        <dbReference type="SAM" id="SignalP"/>
    </source>
</evidence>
<comment type="caution">
    <text evidence="3">The sequence shown here is derived from an EMBL/GenBank/DDBJ whole genome shotgun (WGS) entry which is preliminary data.</text>
</comment>
<gene>
    <name evidence="3" type="ORF">FKZ59_11735</name>
</gene>
<evidence type="ECO:0000313" key="4">
    <source>
        <dbReference type="Proteomes" id="UP000315753"/>
    </source>
</evidence>
<dbReference type="EMBL" id="VIGD01000016">
    <property type="protein sequence ID" value="TQE89794.1"/>
    <property type="molecule type" value="Genomic_DNA"/>
</dbReference>
<proteinExistence type="predicted"/>
<name>A0A540UZA4_9BACL</name>
<feature type="compositionally biased region" description="Polar residues" evidence="1">
    <location>
        <begin position="404"/>
        <end position="413"/>
    </location>
</feature>
<reference evidence="3 4" key="1">
    <citation type="submission" date="2019-06" db="EMBL/GenBank/DDBJ databases">
        <title>Genome sequence of Ureibacillus terrenus.</title>
        <authorList>
            <person name="Maclea K.S."/>
            <person name="Simoes M."/>
        </authorList>
    </citation>
    <scope>NUCLEOTIDE SEQUENCE [LARGE SCALE GENOMIC DNA]</scope>
    <source>
        <strain evidence="3 4">ATCC BAA-384</strain>
    </source>
</reference>
<feature type="region of interest" description="Disordered" evidence="1">
    <location>
        <begin position="398"/>
        <end position="499"/>
    </location>
</feature>
<protein>
    <submittedName>
        <fullName evidence="3">Uncharacterized protein</fullName>
    </submittedName>
</protein>
<feature type="compositionally biased region" description="Low complexity" evidence="1">
    <location>
        <begin position="429"/>
        <end position="462"/>
    </location>
</feature>
<evidence type="ECO:0000313" key="3">
    <source>
        <dbReference type="EMBL" id="TQE89794.1"/>
    </source>
</evidence>
<keyword evidence="2" id="KW-0732">Signal</keyword>